<dbReference type="InterPro" id="IPR003495">
    <property type="entry name" value="CobW/HypB/UreG_nucleotide-bd"/>
</dbReference>
<proteinExistence type="predicted"/>
<dbReference type="InterPro" id="IPR051316">
    <property type="entry name" value="Zinc-reg_GTPase_activator"/>
</dbReference>
<dbReference type="InterPro" id="IPR027417">
    <property type="entry name" value="P-loop_NTPase"/>
</dbReference>
<feature type="domain" description="CobW/HypB/UreG nucleotide-binding" evidence="1">
    <location>
        <begin position="10"/>
        <end position="187"/>
    </location>
</feature>
<dbReference type="SUPFAM" id="SSF52540">
    <property type="entry name" value="P-loop containing nucleoside triphosphate hydrolases"/>
    <property type="match status" value="1"/>
</dbReference>
<feature type="domain" description="CobW C-terminal" evidence="2">
    <location>
        <begin position="236"/>
        <end position="293"/>
    </location>
</feature>
<dbReference type="Pfam" id="PF02492">
    <property type="entry name" value="cobW"/>
    <property type="match status" value="1"/>
</dbReference>
<dbReference type="PANTHER" id="PTHR13748:SF62">
    <property type="entry name" value="COBW DOMAIN-CONTAINING PROTEIN"/>
    <property type="match status" value="1"/>
</dbReference>
<dbReference type="AlphaFoldDB" id="A0A2S8BKS7"/>
<dbReference type="Gene3D" id="3.40.50.300">
    <property type="entry name" value="P-loop containing nucleotide triphosphate hydrolases"/>
    <property type="match status" value="1"/>
</dbReference>
<dbReference type="Proteomes" id="UP000238296">
    <property type="component" value="Unassembled WGS sequence"/>
</dbReference>
<dbReference type="PANTHER" id="PTHR13748">
    <property type="entry name" value="COBW-RELATED"/>
    <property type="match status" value="1"/>
</dbReference>
<dbReference type="Pfam" id="PF07683">
    <property type="entry name" value="CobW_C"/>
    <property type="match status" value="1"/>
</dbReference>
<evidence type="ECO:0000313" key="3">
    <source>
        <dbReference type="EMBL" id="PQM47294.1"/>
    </source>
</evidence>
<dbReference type="CDD" id="cd03112">
    <property type="entry name" value="CobW-like"/>
    <property type="match status" value="1"/>
</dbReference>
<evidence type="ECO:0000313" key="4">
    <source>
        <dbReference type="Proteomes" id="UP000238296"/>
    </source>
</evidence>
<reference evidence="3 4" key="1">
    <citation type="journal article" date="2017" name="Int. J. Syst. Evol. Microbiol.">
        <title>Mycobacterium talmoniae sp. nov., a slowly growing mycobacterium isolated from human respiratory samples.</title>
        <authorList>
            <person name="Davidson R.M."/>
            <person name="DeGroote M.A."/>
            <person name="Marola J.L."/>
            <person name="Buss S."/>
            <person name="Jones V."/>
            <person name="McNeil M.R."/>
            <person name="Freifeld A.G."/>
            <person name="Elaine Epperson L."/>
            <person name="Hasan N.A."/>
            <person name="Jackson M."/>
            <person name="Iwen P.C."/>
            <person name="Salfinger M."/>
            <person name="Strong M."/>
        </authorList>
    </citation>
    <scope>NUCLEOTIDE SEQUENCE [LARGE SCALE GENOMIC DNA]</scope>
    <source>
        <strain evidence="3 4">ATCC BAA-2683</strain>
    </source>
</reference>
<dbReference type="EMBL" id="PPEA01000359">
    <property type="protein sequence ID" value="PQM47294.1"/>
    <property type="molecule type" value="Genomic_DNA"/>
</dbReference>
<protein>
    <submittedName>
        <fullName evidence="3">Metal chaperone YciC</fullName>
    </submittedName>
</protein>
<sequence length="401" mass="42224">MTGRNAPAIPVIALTGYLGAGKTTLLNHVLRAPGARIGVVINDFGELNVDAGLVTGQVDEPVSIAGGCICCLPDEGELDDALEKLTDPKLALDAIIVEASGVAEPVAISRVIRFSGVDRIRHGGVIDVIDAAEHFNTVDTGPAPPSRYGAASLVVVNKLDRIAEEARAATLRRVESRVRALNRDAHVVGAVAGRVDPRLLYDVNGGGESGQMSFRELLLDEPADAHDGHHDHVHATSVTVVGDGAVDPGPLIDLLEQPPHGVYRMKGTVAIGKRHYLFNVVGTSVHVATAPRARGLATSSRSARTSTPRTFAHDSRKLFARLRRKWPPPACDGCSGCGTTASNPQPGDQVLLHTDAGPMNSTPARIAGRCRRIRKCASRPSPDVVIKRAPGHAATIFSLVG</sequence>
<dbReference type="InterPro" id="IPR011629">
    <property type="entry name" value="CobW-like_C"/>
</dbReference>
<evidence type="ECO:0000259" key="2">
    <source>
        <dbReference type="Pfam" id="PF07683"/>
    </source>
</evidence>
<organism evidence="3 4">
    <name type="scientific">Mycobacterium talmoniae</name>
    <dbReference type="NCBI Taxonomy" id="1858794"/>
    <lineage>
        <taxon>Bacteria</taxon>
        <taxon>Bacillati</taxon>
        <taxon>Actinomycetota</taxon>
        <taxon>Actinomycetes</taxon>
        <taxon>Mycobacteriales</taxon>
        <taxon>Mycobacteriaceae</taxon>
        <taxon>Mycobacterium</taxon>
    </lineage>
</organism>
<comment type="caution">
    <text evidence="3">The sequence shown here is derived from an EMBL/GenBank/DDBJ whole genome shotgun (WGS) entry which is preliminary data.</text>
</comment>
<gene>
    <name evidence="3" type="primary">yciC_1</name>
    <name evidence="3" type="ORF">C1Y40_02528</name>
</gene>
<accession>A0A2S8BKS7</accession>
<name>A0A2S8BKS7_9MYCO</name>
<dbReference type="GO" id="GO:0005737">
    <property type="term" value="C:cytoplasm"/>
    <property type="evidence" value="ECO:0007669"/>
    <property type="project" value="TreeGrafter"/>
</dbReference>
<evidence type="ECO:0000259" key="1">
    <source>
        <dbReference type="Pfam" id="PF02492"/>
    </source>
</evidence>